<evidence type="ECO:0000256" key="4">
    <source>
        <dbReference type="SAM" id="MobiDB-lite"/>
    </source>
</evidence>
<keyword evidence="6" id="KW-0418">Kinase</keyword>
<dbReference type="AlphaFoldDB" id="A0A0G2E5J7"/>
<dbReference type="PROSITE" id="PS50110">
    <property type="entry name" value="RESPONSE_REGULATORY"/>
    <property type="match status" value="1"/>
</dbReference>
<proteinExistence type="predicted"/>
<gene>
    <name evidence="6" type="ORF">UCDDS831_g06319</name>
</gene>
<keyword evidence="2" id="KW-0902">Two-component regulatory system</keyword>
<feature type="compositionally biased region" description="Low complexity" evidence="4">
    <location>
        <begin position="184"/>
        <end position="198"/>
    </location>
</feature>
<evidence type="ECO:0000256" key="3">
    <source>
        <dbReference type="PROSITE-ProRule" id="PRU00169"/>
    </source>
</evidence>
<organism evidence="6 7">
    <name type="scientific">Diplodia seriata</name>
    <dbReference type="NCBI Taxonomy" id="420778"/>
    <lineage>
        <taxon>Eukaryota</taxon>
        <taxon>Fungi</taxon>
        <taxon>Dikarya</taxon>
        <taxon>Ascomycota</taxon>
        <taxon>Pezizomycotina</taxon>
        <taxon>Dothideomycetes</taxon>
        <taxon>Dothideomycetes incertae sedis</taxon>
        <taxon>Botryosphaeriales</taxon>
        <taxon>Botryosphaeriaceae</taxon>
        <taxon>Diplodia</taxon>
    </lineage>
</organism>
<feature type="domain" description="Response regulatory" evidence="5">
    <location>
        <begin position="35"/>
        <end position="354"/>
    </location>
</feature>
<keyword evidence="1 3" id="KW-0597">Phosphoprotein</keyword>
<feature type="compositionally biased region" description="Low complexity" evidence="4">
    <location>
        <begin position="217"/>
        <end position="237"/>
    </location>
</feature>
<dbReference type="SUPFAM" id="SSF52172">
    <property type="entry name" value="CheY-like"/>
    <property type="match status" value="2"/>
</dbReference>
<feature type="modified residue" description="4-aspartylphosphate" evidence="3">
    <location>
        <position position="87"/>
    </location>
</feature>
<dbReference type="Proteomes" id="UP000034182">
    <property type="component" value="Unassembled WGS sequence"/>
</dbReference>
<feature type="region of interest" description="Disordered" evidence="4">
    <location>
        <begin position="111"/>
        <end position="287"/>
    </location>
</feature>
<dbReference type="InterPro" id="IPR001789">
    <property type="entry name" value="Sig_transdc_resp-reg_receiver"/>
</dbReference>
<dbReference type="CDD" id="cd17546">
    <property type="entry name" value="REC_hyHK_CKI1_RcsC-like"/>
    <property type="match status" value="1"/>
</dbReference>
<feature type="compositionally biased region" description="Basic and acidic residues" evidence="4">
    <location>
        <begin position="134"/>
        <end position="144"/>
    </location>
</feature>
<dbReference type="InterPro" id="IPR011006">
    <property type="entry name" value="CheY-like_superfamily"/>
</dbReference>
<reference evidence="6 7" key="2">
    <citation type="submission" date="2015-05" db="EMBL/GenBank/DDBJ databases">
        <title>Distinctive expansion of gene families associated with plant cell wall degradation and secondary metabolism in the genomes of grapevine trunk pathogens.</title>
        <authorList>
            <person name="Lawrence D.P."/>
            <person name="Travadon R."/>
            <person name="Rolshausen P.E."/>
            <person name="Baumgartner K."/>
        </authorList>
    </citation>
    <scope>NUCLEOTIDE SEQUENCE [LARGE SCALE GENOMIC DNA]</scope>
    <source>
        <strain evidence="6">DS831</strain>
    </source>
</reference>
<name>A0A0G2E5J7_9PEZI</name>
<protein>
    <submittedName>
        <fullName evidence="6">Putative sensor histidine kinase response</fullName>
    </submittedName>
</protein>
<dbReference type="Gene3D" id="3.40.50.2300">
    <property type="match status" value="2"/>
</dbReference>
<dbReference type="GO" id="GO:0016301">
    <property type="term" value="F:kinase activity"/>
    <property type="evidence" value="ECO:0007669"/>
    <property type="project" value="UniProtKB-KW"/>
</dbReference>
<dbReference type="PANTHER" id="PTHR45339:SF1">
    <property type="entry name" value="HYBRID SIGNAL TRANSDUCTION HISTIDINE KINASE J"/>
    <property type="match status" value="1"/>
</dbReference>
<reference evidence="6 7" key="1">
    <citation type="submission" date="2015-03" db="EMBL/GenBank/DDBJ databases">
        <authorList>
            <person name="Morales-Cruz A."/>
            <person name="Amrine K.C."/>
            <person name="Cantu D."/>
        </authorList>
    </citation>
    <scope>NUCLEOTIDE SEQUENCE [LARGE SCALE GENOMIC DNA]</scope>
    <source>
        <strain evidence="6">DS831</strain>
    </source>
</reference>
<dbReference type="PANTHER" id="PTHR45339">
    <property type="entry name" value="HYBRID SIGNAL TRANSDUCTION HISTIDINE KINASE J"/>
    <property type="match status" value="1"/>
</dbReference>
<dbReference type="SMART" id="SM00448">
    <property type="entry name" value="REC"/>
    <property type="match status" value="1"/>
</dbReference>
<keyword evidence="6" id="KW-0808">Transferase</keyword>
<evidence type="ECO:0000259" key="5">
    <source>
        <dbReference type="PROSITE" id="PS50110"/>
    </source>
</evidence>
<dbReference type="EMBL" id="LAQI01000147">
    <property type="protein sequence ID" value="KKY17611.1"/>
    <property type="molecule type" value="Genomic_DNA"/>
</dbReference>
<evidence type="ECO:0000256" key="1">
    <source>
        <dbReference type="ARBA" id="ARBA00022553"/>
    </source>
</evidence>
<feature type="compositionally biased region" description="Acidic residues" evidence="4">
    <location>
        <begin position="253"/>
        <end position="265"/>
    </location>
</feature>
<evidence type="ECO:0000313" key="7">
    <source>
        <dbReference type="Proteomes" id="UP000034182"/>
    </source>
</evidence>
<dbReference type="Pfam" id="PF00072">
    <property type="entry name" value="Response_reg"/>
    <property type="match status" value="1"/>
</dbReference>
<accession>A0A0G2E5J7</accession>
<dbReference type="GO" id="GO:0000160">
    <property type="term" value="P:phosphorelay signal transduction system"/>
    <property type="evidence" value="ECO:0007669"/>
    <property type="project" value="UniProtKB-KW"/>
</dbReference>
<comment type="caution">
    <text evidence="6">The sequence shown here is derived from an EMBL/GenBank/DDBJ whole genome shotgun (WGS) entry which is preliminary data.</text>
</comment>
<evidence type="ECO:0000313" key="6">
    <source>
        <dbReference type="EMBL" id="KKY17611.1"/>
    </source>
</evidence>
<evidence type="ECO:0000256" key="2">
    <source>
        <dbReference type="ARBA" id="ARBA00023012"/>
    </source>
</evidence>
<sequence length="356" mass="37208">MHDEMEKQRSLLTPPPAVLPSIAITASRGNNSKKDILIVDDNPLNLRLLSAFLTKAGFERHTSAPNGLEALNLFKQDPKRWAAVLMDISMPVMDGVTATREIRAWEQRINPAAVDGESGGGSRADQLRTLKRSTSSEDSKETVRRWNNGAAGAGAGDELLDEASSPPAPDEESEGEGKGDVAGADVPSPAASPLPVSSPDDEVKGDNGDGDGDGDGDSPNTEQQQQQLEEPAAQPAPTASPPLPPGMSYVSLDDGDDPPSDADDNDHDHPSSCSSSPPAPPLPEMPAGVVVAESPTPTAMVPFAELAADRVQIIVITGLGSATARFEAINAGADVFMTKPIKFGMLMKTLRGRVAA</sequence>